<keyword evidence="3" id="KW-1185">Reference proteome</keyword>
<protein>
    <submittedName>
        <fullName evidence="2">Uncharacterized protein</fullName>
    </submittedName>
</protein>
<keyword evidence="1" id="KW-1133">Transmembrane helix</keyword>
<accession>A0A8J2XIZ3</accession>
<sequence>MINLIFEIACICAGILLAITALDRLDGKSNFFNNIAAKLKPFNAVIGFATLIIGIIYILKIECIIFGVVGIACGLLLLPQQLTKIPGIGNSLLKASNWLMPFKVIVGDAALILGVLGLFNMNPFC</sequence>
<feature type="transmembrane region" description="Helical" evidence="1">
    <location>
        <begin position="45"/>
        <end position="78"/>
    </location>
</feature>
<dbReference type="AlphaFoldDB" id="A0A8J2XIZ3"/>
<proteinExistence type="predicted"/>
<dbReference type="EMBL" id="BMIC01000002">
    <property type="protein sequence ID" value="GFZ86179.1"/>
    <property type="molecule type" value="Genomic_DNA"/>
</dbReference>
<keyword evidence="1" id="KW-0472">Membrane</keyword>
<evidence type="ECO:0000313" key="2">
    <source>
        <dbReference type="EMBL" id="GFZ86179.1"/>
    </source>
</evidence>
<gene>
    <name evidence="2" type="ORF">GCM10011531_16840</name>
</gene>
<comment type="caution">
    <text evidence="2">The sequence shown here is derived from an EMBL/GenBank/DDBJ whole genome shotgun (WGS) entry which is preliminary data.</text>
</comment>
<evidence type="ECO:0000256" key="1">
    <source>
        <dbReference type="SAM" id="Phobius"/>
    </source>
</evidence>
<organism evidence="2 3">
    <name type="scientific">Aquaticitalea lipolytica</name>
    <dbReference type="NCBI Taxonomy" id="1247562"/>
    <lineage>
        <taxon>Bacteria</taxon>
        <taxon>Pseudomonadati</taxon>
        <taxon>Bacteroidota</taxon>
        <taxon>Flavobacteriia</taxon>
        <taxon>Flavobacteriales</taxon>
        <taxon>Flavobacteriaceae</taxon>
        <taxon>Aquaticitalea</taxon>
    </lineage>
</organism>
<keyword evidence="1" id="KW-0812">Transmembrane</keyword>
<dbReference type="RefSeq" id="WP_188605916.1">
    <property type="nucleotide sequence ID" value="NZ_BMIC01000002.1"/>
</dbReference>
<dbReference type="Proteomes" id="UP000598120">
    <property type="component" value="Unassembled WGS sequence"/>
</dbReference>
<feature type="transmembrane region" description="Helical" evidence="1">
    <location>
        <begin position="6"/>
        <end position="25"/>
    </location>
</feature>
<reference evidence="2 3" key="1">
    <citation type="journal article" date="2014" name="Int. J. Syst. Evol. Microbiol.">
        <title>Complete genome sequence of Corynebacterium casei LMG S-19264T (=DSM 44701T), isolated from a smear-ripened cheese.</title>
        <authorList>
            <consortium name="US DOE Joint Genome Institute (JGI-PGF)"/>
            <person name="Walter F."/>
            <person name="Albersmeier A."/>
            <person name="Kalinowski J."/>
            <person name="Ruckert C."/>
        </authorList>
    </citation>
    <scope>NUCLEOTIDE SEQUENCE [LARGE SCALE GENOMIC DNA]</scope>
    <source>
        <strain evidence="2 3">CGMCC 1.15295</strain>
    </source>
</reference>
<feature type="transmembrane region" description="Helical" evidence="1">
    <location>
        <begin position="98"/>
        <end position="119"/>
    </location>
</feature>
<evidence type="ECO:0000313" key="3">
    <source>
        <dbReference type="Proteomes" id="UP000598120"/>
    </source>
</evidence>
<name>A0A8J2XIZ3_9FLAO</name>